<sequence length="186" mass="20568">METESMTNAHPPNDENFGYLNSPMEIDTISEVPHNSNQPMDEANTPKEIADIEASITALNQRVHQQVLDSNKQWAVPVLPRPCPKVTENVKAPEIGPKFCQKLTKAVAALVSHRREELLLSGKGVPRAKEIINGVKTSMILDGGAYSNIISFYFLKTLPNVMVAPFKHYLSWPTVARASACAPQYI</sequence>
<comment type="caution">
    <text evidence="1">The sequence shown here is derived from an EMBL/GenBank/DDBJ whole genome shotgun (WGS) entry which is preliminary data.</text>
</comment>
<accession>A0ACC2UGK9</accession>
<keyword evidence="2" id="KW-1185">Reference proteome</keyword>
<evidence type="ECO:0000313" key="2">
    <source>
        <dbReference type="Proteomes" id="UP001165960"/>
    </source>
</evidence>
<organism evidence="1 2">
    <name type="scientific">Entomophthora muscae</name>
    <dbReference type="NCBI Taxonomy" id="34485"/>
    <lineage>
        <taxon>Eukaryota</taxon>
        <taxon>Fungi</taxon>
        <taxon>Fungi incertae sedis</taxon>
        <taxon>Zoopagomycota</taxon>
        <taxon>Entomophthoromycotina</taxon>
        <taxon>Entomophthoromycetes</taxon>
        <taxon>Entomophthorales</taxon>
        <taxon>Entomophthoraceae</taxon>
        <taxon>Entomophthora</taxon>
    </lineage>
</organism>
<gene>
    <name evidence="1" type="ORF">DSO57_1008773</name>
</gene>
<dbReference type="Proteomes" id="UP001165960">
    <property type="component" value="Unassembled WGS sequence"/>
</dbReference>
<reference evidence="1" key="1">
    <citation type="submission" date="2022-04" db="EMBL/GenBank/DDBJ databases">
        <title>Genome of the entomopathogenic fungus Entomophthora muscae.</title>
        <authorList>
            <person name="Elya C."/>
            <person name="Lovett B.R."/>
            <person name="Lee E."/>
            <person name="Macias A.M."/>
            <person name="Hajek A.E."/>
            <person name="De Bivort B.L."/>
            <person name="Kasson M.T."/>
            <person name="De Fine Licht H.H."/>
            <person name="Stajich J.E."/>
        </authorList>
    </citation>
    <scope>NUCLEOTIDE SEQUENCE</scope>
    <source>
        <strain evidence="1">Berkeley</strain>
    </source>
</reference>
<evidence type="ECO:0000313" key="1">
    <source>
        <dbReference type="EMBL" id="KAJ9085985.1"/>
    </source>
</evidence>
<protein>
    <submittedName>
        <fullName evidence="1">Uncharacterized protein</fullName>
    </submittedName>
</protein>
<dbReference type="EMBL" id="QTSX02000737">
    <property type="protein sequence ID" value="KAJ9085985.1"/>
    <property type="molecule type" value="Genomic_DNA"/>
</dbReference>
<proteinExistence type="predicted"/>
<name>A0ACC2UGK9_9FUNG</name>